<gene>
    <name evidence="1" type="ORF">SDC9_113093</name>
</gene>
<dbReference type="EMBL" id="VSSQ01020935">
    <property type="protein sequence ID" value="MPM66186.1"/>
    <property type="molecule type" value="Genomic_DNA"/>
</dbReference>
<accession>A0A645BLK5</accession>
<comment type="caution">
    <text evidence="1">The sequence shown here is derived from an EMBL/GenBank/DDBJ whole genome shotgun (WGS) entry which is preliminary data.</text>
</comment>
<organism evidence="1">
    <name type="scientific">bioreactor metagenome</name>
    <dbReference type="NCBI Taxonomy" id="1076179"/>
    <lineage>
        <taxon>unclassified sequences</taxon>
        <taxon>metagenomes</taxon>
        <taxon>ecological metagenomes</taxon>
    </lineage>
</organism>
<dbReference type="AlphaFoldDB" id="A0A645BLK5"/>
<sequence length="122" mass="13806">MEFQKFVEDIIKVIIGCYNKWLIEVAYLGYRFFKCKFAIGAATLNAVPLVTHKGTPSEKPVHLLNITATVKSENHSKCHISLALGFAVRYDSVPQCQKFILLCRVRSNINHGIIRQKTTGRV</sequence>
<evidence type="ECO:0000313" key="1">
    <source>
        <dbReference type="EMBL" id="MPM66186.1"/>
    </source>
</evidence>
<name>A0A645BLK5_9ZZZZ</name>
<reference evidence="1" key="1">
    <citation type="submission" date="2019-08" db="EMBL/GenBank/DDBJ databases">
        <authorList>
            <person name="Kucharzyk K."/>
            <person name="Murdoch R.W."/>
            <person name="Higgins S."/>
            <person name="Loffler F."/>
        </authorList>
    </citation>
    <scope>NUCLEOTIDE SEQUENCE</scope>
</reference>
<proteinExistence type="predicted"/>
<protein>
    <submittedName>
        <fullName evidence="1">Uncharacterized protein</fullName>
    </submittedName>
</protein>